<evidence type="ECO:0000256" key="1">
    <source>
        <dbReference type="ARBA" id="ARBA00006479"/>
    </source>
</evidence>
<feature type="compositionally biased region" description="Low complexity" evidence="2">
    <location>
        <begin position="31"/>
        <end position="58"/>
    </location>
</feature>
<dbReference type="GO" id="GO:0003700">
    <property type="term" value="F:DNA-binding transcription factor activity"/>
    <property type="evidence" value="ECO:0007669"/>
    <property type="project" value="InterPro"/>
</dbReference>
<evidence type="ECO:0000313" key="4">
    <source>
        <dbReference type="EMBL" id="WNM26788.1"/>
    </source>
</evidence>
<dbReference type="PANTHER" id="PTHR18964">
    <property type="entry name" value="ROK (REPRESSOR, ORF, KINASE) FAMILY"/>
    <property type="match status" value="1"/>
</dbReference>
<dbReference type="KEGG" id="dcp:RN607_11355"/>
<feature type="compositionally biased region" description="Polar residues" evidence="2">
    <location>
        <begin position="1"/>
        <end position="17"/>
    </location>
</feature>
<reference evidence="4" key="1">
    <citation type="submission" date="2023-09" db="EMBL/GenBank/DDBJ databases">
        <title>Demequina sp. a novel bacteria isolated from Capsicum annuum.</title>
        <authorList>
            <person name="Humaira Z."/>
            <person name="Lee J."/>
            <person name="Cho D."/>
        </authorList>
    </citation>
    <scope>NUCLEOTIDE SEQUENCE</scope>
    <source>
        <strain evidence="4">PMTSA13</strain>
    </source>
</reference>
<dbReference type="SUPFAM" id="SSF53067">
    <property type="entry name" value="Actin-like ATPase domain"/>
    <property type="match status" value="1"/>
</dbReference>
<dbReference type="SUPFAM" id="SSF46785">
    <property type="entry name" value="Winged helix' DNA-binding domain"/>
    <property type="match status" value="1"/>
</dbReference>
<evidence type="ECO:0000256" key="2">
    <source>
        <dbReference type="SAM" id="MobiDB-lite"/>
    </source>
</evidence>
<organism evidence="4">
    <name type="scientific">Demequina capsici</name>
    <dbReference type="NCBI Taxonomy" id="3075620"/>
    <lineage>
        <taxon>Bacteria</taxon>
        <taxon>Bacillati</taxon>
        <taxon>Actinomycetota</taxon>
        <taxon>Actinomycetes</taxon>
        <taxon>Micrococcales</taxon>
        <taxon>Demequinaceae</taxon>
        <taxon>Demequina</taxon>
    </lineage>
</organism>
<name>A0AA96JAB5_9MICO</name>
<dbReference type="InterPro" id="IPR000835">
    <property type="entry name" value="HTH_MarR-typ"/>
</dbReference>
<proteinExistence type="inferred from homology"/>
<comment type="similarity">
    <text evidence="1">Belongs to the ROK (NagC/XylR) family.</text>
</comment>
<dbReference type="EMBL" id="CP134880">
    <property type="protein sequence ID" value="WNM26788.1"/>
    <property type="molecule type" value="Genomic_DNA"/>
</dbReference>
<dbReference type="Pfam" id="PF00480">
    <property type="entry name" value="ROK"/>
    <property type="match status" value="1"/>
</dbReference>
<dbReference type="Pfam" id="PF12802">
    <property type="entry name" value="MarR_2"/>
    <property type="match status" value="1"/>
</dbReference>
<sequence length="425" mass="43651">MTTADITPSGEPTSGPATVSGVRTARQVADGSAAGTRRSASVAATRTARRTALASTVRPGHRVRPEHARRHNRALVLQALYRAEGLSRADLAREVGLTRVTISDLVADLIAEDLVVELGIRADSRPGKPATLLDINRAGFAVLALDLSKDAVFRGIVTDLDGTVLHREELDVAGLTGDAALEATATVLDRLVEAAQARVLGVGVGSPGIVSVDGTVLRAPNLGWYDVPLQTLLADRTGLPVLVANDANTAALAERTFGGADEDMMLIRIGRGVGAGLVLGGALVQGSSSAAGEIGHVVVGTDGGERCACGKDGCLETWLAIPRLTERLDAAPDAAAREALLVEAGERLGIAVAPVVGALDLGEVVLSGPLDVLDGPLLDSAVQTLRNRTMASVHGHLSVRMTGLGRDIVVLGAAVMVLTDQLGVS</sequence>
<evidence type="ECO:0000259" key="3">
    <source>
        <dbReference type="Pfam" id="PF12802"/>
    </source>
</evidence>
<dbReference type="PANTHER" id="PTHR18964:SF149">
    <property type="entry name" value="BIFUNCTIONAL UDP-N-ACETYLGLUCOSAMINE 2-EPIMERASE_N-ACETYLMANNOSAMINE KINASE"/>
    <property type="match status" value="1"/>
</dbReference>
<dbReference type="PROSITE" id="PS01125">
    <property type="entry name" value="ROK"/>
    <property type="match status" value="1"/>
</dbReference>
<feature type="domain" description="HTH marR-type" evidence="3">
    <location>
        <begin position="74"/>
        <end position="124"/>
    </location>
</feature>
<gene>
    <name evidence="4" type="ORF">RN607_11355</name>
</gene>
<dbReference type="AlphaFoldDB" id="A0AA96JAB5"/>
<dbReference type="RefSeq" id="WP_313542697.1">
    <property type="nucleotide sequence ID" value="NZ_CP134880.1"/>
</dbReference>
<dbReference type="InterPro" id="IPR043129">
    <property type="entry name" value="ATPase_NBD"/>
</dbReference>
<dbReference type="InterPro" id="IPR036390">
    <property type="entry name" value="WH_DNA-bd_sf"/>
</dbReference>
<dbReference type="InterPro" id="IPR036388">
    <property type="entry name" value="WH-like_DNA-bd_sf"/>
</dbReference>
<dbReference type="InterPro" id="IPR049874">
    <property type="entry name" value="ROK_cs"/>
</dbReference>
<dbReference type="Proteomes" id="UP001303408">
    <property type="component" value="Chromosome"/>
</dbReference>
<dbReference type="Gene3D" id="3.30.420.40">
    <property type="match status" value="2"/>
</dbReference>
<protein>
    <submittedName>
        <fullName evidence="4">ROK family transcriptional regulator</fullName>
    </submittedName>
</protein>
<accession>A0AA96JAB5</accession>
<dbReference type="Gene3D" id="1.10.10.10">
    <property type="entry name" value="Winged helix-like DNA-binding domain superfamily/Winged helix DNA-binding domain"/>
    <property type="match status" value="1"/>
</dbReference>
<feature type="region of interest" description="Disordered" evidence="2">
    <location>
        <begin position="1"/>
        <end position="67"/>
    </location>
</feature>
<dbReference type="InterPro" id="IPR000600">
    <property type="entry name" value="ROK"/>
</dbReference>